<evidence type="ECO:0000259" key="1">
    <source>
        <dbReference type="Pfam" id="PF03372"/>
    </source>
</evidence>
<dbReference type="Proteomes" id="UP001623041">
    <property type="component" value="Unassembled WGS sequence"/>
</dbReference>
<dbReference type="Gene3D" id="3.60.10.10">
    <property type="entry name" value="Endonuclease/exonuclease/phosphatase"/>
    <property type="match status" value="1"/>
</dbReference>
<dbReference type="SUPFAM" id="SSF56219">
    <property type="entry name" value="DNase I-like"/>
    <property type="match status" value="1"/>
</dbReference>
<accession>A0ABW8RGM7</accession>
<feature type="domain" description="Endonuclease/exonuclease/phosphatase" evidence="1">
    <location>
        <begin position="6"/>
        <end position="245"/>
    </location>
</feature>
<dbReference type="CDD" id="cd09083">
    <property type="entry name" value="EEP-1"/>
    <property type="match status" value="1"/>
</dbReference>
<proteinExistence type="predicted"/>
<dbReference type="PANTHER" id="PTHR12121:SF36">
    <property type="entry name" value="ENDONUCLEASE_EXONUCLEASE_PHOSPHATASE DOMAIN-CONTAINING PROTEIN"/>
    <property type="match status" value="1"/>
</dbReference>
<protein>
    <submittedName>
        <fullName evidence="2">Endonuclease/exonuclease/phosphatase family protein</fullName>
    </submittedName>
</protein>
<reference evidence="2 3" key="1">
    <citation type="submission" date="2024-11" db="EMBL/GenBank/DDBJ databases">
        <authorList>
            <person name="Lucas J.A."/>
        </authorList>
    </citation>
    <scope>NUCLEOTIDE SEQUENCE [LARGE SCALE GENOMIC DNA]</scope>
    <source>
        <strain evidence="2 3">Z 5.4</strain>
    </source>
</reference>
<keyword evidence="2" id="KW-0255">Endonuclease</keyword>
<keyword evidence="2" id="KW-0378">Hydrolase</keyword>
<keyword evidence="2" id="KW-0540">Nuclease</keyword>
<sequence length="254" mass="28982">MDLHIMTFNLRYDNPEDGENSWSNRKAKVAELIKQEQPTIIGTQELLPAMIKDLDELLTDYDGFGQPRQCDDEHSTIFYKKDEVRLVKNGTFWLSETPSVKASISWNSALPRICTWGEFVGLNSAHRFRVFNTHLDHISEESRIKGGQVIEKYMASLNESEHLPAILTGDFNAEPASDEVKFWMDKPFTSVYSVMKIQGEGLTFHEFEGGSDGEPIDYIFVSKDIEIKSGRIIHSKIDNMYPSDHYPVSAIVKI</sequence>
<evidence type="ECO:0000313" key="3">
    <source>
        <dbReference type="Proteomes" id="UP001623041"/>
    </source>
</evidence>
<organism evidence="2 3">
    <name type="scientific">Bacillus salipaludis</name>
    <dbReference type="NCBI Taxonomy" id="2547811"/>
    <lineage>
        <taxon>Bacteria</taxon>
        <taxon>Bacillati</taxon>
        <taxon>Bacillota</taxon>
        <taxon>Bacilli</taxon>
        <taxon>Bacillales</taxon>
        <taxon>Bacillaceae</taxon>
        <taxon>Bacillus</taxon>
    </lineage>
</organism>
<evidence type="ECO:0000313" key="2">
    <source>
        <dbReference type="EMBL" id="MFK9091884.1"/>
    </source>
</evidence>
<gene>
    <name evidence="2" type="ORF">ACJEBI_10365</name>
</gene>
<dbReference type="InterPro" id="IPR050410">
    <property type="entry name" value="CCR4/nocturin_mRNA_transcr"/>
</dbReference>
<dbReference type="RefSeq" id="WP_406580496.1">
    <property type="nucleotide sequence ID" value="NZ_JBJHQH010000006.1"/>
</dbReference>
<comment type="caution">
    <text evidence="2">The sequence shown here is derived from an EMBL/GenBank/DDBJ whole genome shotgun (WGS) entry which is preliminary data.</text>
</comment>
<dbReference type="InterPro" id="IPR036691">
    <property type="entry name" value="Endo/exonu/phosph_ase_sf"/>
</dbReference>
<dbReference type="Pfam" id="PF03372">
    <property type="entry name" value="Exo_endo_phos"/>
    <property type="match status" value="1"/>
</dbReference>
<dbReference type="EMBL" id="JBJHQH010000006">
    <property type="protein sequence ID" value="MFK9091884.1"/>
    <property type="molecule type" value="Genomic_DNA"/>
</dbReference>
<keyword evidence="3" id="KW-1185">Reference proteome</keyword>
<dbReference type="GO" id="GO:0004519">
    <property type="term" value="F:endonuclease activity"/>
    <property type="evidence" value="ECO:0007669"/>
    <property type="project" value="UniProtKB-KW"/>
</dbReference>
<dbReference type="InterPro" id="IPR005135">
    <property type="entry name" value="Endo/exonuclease/phosphatase"/>
</dbReference>
<name>A0ABW8RGM7_9BACI</name>
<dbReference type="PANTHER" id="PTHR12121">
    <property type="entry name" value="CARBON CATABOLITE REPRESSOR PROTEIN 4"/>
    <property type="match status" value="1"/>
</dbReference>